<evidence type="ECO:0000256" key="6">
    <source>
        <dbReference type="ARBA" id="ARBA00023239"/>
    </source>
</evidence>
<dbReference type="RefSeq" id="WP_223576724.1">
    <property type="nucleotide sequence ID" value="NZ_BAABFU010000001.1"/>
</dbReference>
<dbReference type="NCBIfam" id="NF007756">
    <property type="entry name" value="PRK10437.1"/>
    <property type="match status" value="1"/>
</dbReference>
<keyword evidence="6 8" id="KW-0456">Lyase</keyword>
<dbReference type="InterPro" id="IPR001765">
    <property type="entry name" value="Carbonic_anhydrase"/>
</dbReference>
<evidence type="ECO:0000256" key="3">
    <source>
        <dbReference type="ARBA" id="ARBA00012925"/>
    </source>
</evidence>
<dbReference type="EC" id="4.2.1.1" evidence="3 8"/>
<comment type="caution">
    <text evidence="9">The sequence shown here is derived from an EMBL/GenBank/DDBJ whole genome shotgun (WGS) entry which is preliminary data.</text>
</comment>
<evidence type="ECO:0000313" key="9">
    <source>
        <dbReference type="EMBL" id="GAA4347319.1"/>
    </source>
</evidence>
<sequence>MSDIKKLLEQNRQWAAETAEQQPGFFDDLSEGQAPKYLWIGCSDSRVPSTQVTGLMPGEIFVHRNIANQVSTSDLSCMSVLQYAVEVLKVEHVIVCGHYGCGGVNAAISNQQFGLIDNWLTKIKDVYIKNETKFTPITDEQECSDLMCELNVMEQVKNVCNSTIVQNAWKNGQSLSVHGWCYRLKDGHIKDLEVSTDNASNNHSVYQYQS</sequence>
<name>A0ABP8HYF0_9GAMM</name>
<dbReference type="EMBL" id="BAABFU010000001">
    <property type="protein sequence ID" value="GAA4347319.1"/>
    <property type="molecule type" value="Genomic_DNA"/>
</dbReference>
<evidence type="ECO:0000256" key="7">
    <source>
        <dbReference type="ARBA" id="ARBA00048348"/>
    </source>
</evidence>
<comment type="cofactor">
    <cofactor evidence="1">
        <name>Zn(2+)</name>
        <dbReference type="ChEBI" id="CHEBI:29105"/>
    </cofactor>
</comment>
<evidence type="ECO:0000256" key="4">
    <source>
        <dbReference type="ARBA" id="ARBA00022723"/>
    </source>
</evidence>
<dbReference type="PROSITE" id="PS00705">
    <property type="entry name" value="PROK_CO2_ANHYDRASE_2"/>
    <property type="match status" value="1"/>
</dbReference>
<comment type="function">
    <text evidence="8">Reversible hydration of carbon dioxide.</text>
</comment>
<comment type="catalytic activity">
    <reaction evidence="7 8">
        <text>hydrogencarbonate + H(+) = CO2 + H2O</text>
        <dbReference type="Rhea" id="RHEA:10748"/>
        <dbReference type="ChEBI" id="CHEBI:15377"/>
        <dbReference type="ChEBI" id="CHEBI:15378"/>
        <dbReference type="ChEBI" id="CHEBI:16526"/>
        <dbReference type="ChEBI" id="CHEBI:17544"/>
        <dbReference type="EC" id="4.2.1.1"/>
    </reaction>
</comment>
<dbReference type="InterPro" id="IPR036874">
    <property type="entry name" value="Carbonic_anhydrase_sf"/>
</dbReference>
<comment type="similarity">
    <text evidence="2 8">Belongs to the beta-class carbonic anhydrase family.</text>
</comment>
<evidence type="ECO:0000256" key="1">
    <source>
        <dbReference type="ARBA" id="ARBA00001947"/>
    </source>
</evidence>
<dbReference type="Proteomes" id="UP001501294">
    <property type="component" value="Unassembled WGS sequence"/>
</dbReference>
<accession>A0ABP8HYF0</accession>
<keyword evidence="10" id="KW-1185">Reference proteome</keyword>
<reference evidence="10" key="1">
    <citation type="journal article" date="2019" name="Int. J. Syst. Evol. Microbiol.">
        <title>The Global Catalogue of Microorganisms (GCM) 10K type strain sequencing project: providing services to taxonomists for standard genome sequencing and annotation.</title>
        <authorList>
            <consortium name="The Broad Institute Genomics Platform"/>
            <consortium name="The Broad Institute Genome Sequencing Center for Infectious Disease"/>
            <person name="Wu L."/>
            <person name="Ma J."/>
        </authorList>
    </citation>
    <scope>NUCLEOTIDE SEQUENCE [LARGE SCALE GENOMIC DNA]</scope>
    <source>
        <strain evidence="10">JCM 17727</strain>
    </source>
</reference>
<dbReference type="CDD" id="cd00883">
    <property type="entry name" value="beta_CA_cladeA"/>
    <property type="match status" value="1"/>
</dbReference>
<evidence type="ECO:0000256" key="2">
    <source>
        <dbReference type="ARBA" id="ARBA00006217"/>
    </source>
</evidence>
<dbReference type="Gene3D" id="3.40.1050.10">
    <property type="entry name" value="Carbonic anhydrase"/>
    <property type="match status" value="1"/>
</dbReference>
<dbReference type="PANTHER" id="PTHR11002">
    <property type="entry name" value="CARBONIC ANHYDRASE"/>
    <property type="match status" value="1"/>
</dbReference>
<protein>
    <recommendedName>
        <fullName evidence="3 8">Carbonic anhydrase</fullName>
        <ecNumber evidence="3 8">4.2.1.1</ecNumber>
    </recommendedName>
    <alternativeName>
        <fullName evidence="8">Carbonate dehydratase</fullName>
    </alternativeName>
</protein>
<dbReference type="Pfam" id="PF00484">
    <property type="entry name" value="Pro_CA"/>
    <property type="match status" value="1"/>
</dbReference>
<proteinExistence type="inferred from homology"/>
<dbReference type="SMART" id="SM00947">
    <property type="entry name" value="Pro_CA"/>
    <property type="match status" value="1"/>
</dbReference>
<keyword evidence="4" id="KW-0479">Metal-binding</keyword>
<evidence type="ECO:0000313" key="10">
    <source>
        <dbReference type="Proteomes" id="UP001501294"/>
    </source>
</evidence>
<keyword evidence="5 8" id="KW-0862">Zinc</keyword>
<dbReference type="PANTHER" id="PTHR11002:SF76">
    <property type="entry name" value="CARBONIC ANHYDRASE"/>
    <property type="match status" value="1"/>
</dbReference>
<evidence type="ECO:0000256" key="5">
    <source>
        <dbReference type="ARBA" id="ARBA00022833"/>
    </source>
</evidence>
<evidence type="ECO:0000256" key="8">
    <source>
        <dbReference type="RuleBase" id="RU003956"/>
    </source>
</evidence>
<gene>
    <name evidence="9" type="primary">can</name>
    <name evidence="9" type="ORF">GCM10023150_09640</name>
</gene>
<dbReference type="InterPro" id="IPR015892">
    <property type="entry name" value="Carbonic_anhydrase_CS"/>
</dbReference>
<dbReference type="SUPFAM" id="SSF53056">
    <property type="entry name" value="beta-carbonic anhydrase, cab"/>
    <property type="match status" value="1"/>
</dbReference>
<organism evidence="9 10">
    <name type="scientific">Kangiella taiwanensis</name>
    <dbReference type="NCBI Taxonomy" id="1079179"/>
    <lineage>
        <taxon>Bacteria</taxon>
        <taxon>Pseudomonadati</taxon>
        <taxon>Pseudomonadota</taxon>
        <taxon>Gammaproteobacteria</taxon>
        <taxon>Kangiellales</taxon>
        <taxon>Kangiellaceae</taxon>
        <taxon>Kangiella</taxon>
    </lineage>
</organism>